<dbReference type="InterPro" id="IPR018076">
    <property type="entry name" value="T2SS_GspF_dom"/>
</dbReference>
<comment type="caution">
    <text evidence="8">The sequence shown here is derived from an EMBL/GenBank/DDBJ whole genome shotgun (WGS) entry which is preliminary data.</text>
</comment>
<keyword evidence="5 6" id="KW-0472">Membrane</keyword>
<evidence type="ECO:0000256" key="1">
    <source>
        <dbReference type="ARBA" id="ARBA00004651"/>
    </source>
</evidence>
<name>A0ABS3LKU0_9PROT</name>
<reference evidence="8 9" key="1">
    <citation type="submission" date="2021-03" db="EMBL/GenBank/DDBJ databases">
        <title>The complete genome sequence of Acetobacter suratthaniensis TBRC 1719.</title>
        <authorList>
            <person name="Charoenyingcharoen P."/>
            <person name="Yukphan P."/>
        </authorList>
    </citation>
    <scope>NUCLEOTIDE SEQUENCE [LARGE SCALE GENOMIC DNA]</scope>
    <source>
        <strain evidence="8 9">TBRC 1719</strain>
    </source>
</reference>
<keyword evidence="3 6" id="KW-0812">Transmembrane</keyword>
<comment type="subcellular location">
    <subcellularLocation>
        <location evidence="1">Cell membrane</location>
        <topology evidence="1">Multi-pass membrane protein</topology>
    </subcellularLocation>
</comment>
<feature type="transmembrane region" description="Helical" evidence="6">
    <location>
        <begin position="6"/>
        <end position="23"/>
    </location>
</feature>
<dbReference type="PANTHER" id="PTHR35007">
    <property type="entry name" value="INTEGRAL MEMBRANE PROTEIN-RELATED"/>
    <property type="match status" value="1"/>
</dbReference>
<keyword evidence="2" id="KW-1003">Cell membrane</keyword>
<evidence type="ECO:0000256" key="4">
    <source>
        <dbReference type="ARBA" id="ARBA00022989"/>
    </source>
</evidence>
<evidence type="ECO:0000259" key="7">
    <source>
        <dbReference type="Pfam" id="PF00482"/>
    </source>
</evidence>
<organism evidence="8 9">
    <name type="scientific">Acetobacter suratthaniensis</name>
    <dbReference type="NCBI Taxonomy" id="1502841"/>
    <lineage>
        <taxon>Bacteria</taxon>
        <taxon>Pseudomonadati</taxon>
        <taxon>Pseudomonadota</taxon>
        <taxon>Alphaproteobacteria</taxon>
        <taxon>Acetobacterales</taxon>
        <taxon>Acetobacteraceae</taxon>
        <taxon>Acetobacter</taxon>
    </lineage>
</organism>
<protein>
    <submittedName>
        <fullName evidence="8">Type II secretion system F family protein</fullName>
    </submittedName>
</protein>
<evidence type="ECO:0000256" key="5">
    <source>
        <dbReference type="ARBA" id="ARBA00023136"/>
    </source>
</evidence>
<evidence type="ECO:0000313" key="9">
    <source>
        <dbReference type="Proteomes" id="UP000664399"/>
    </source>
</evidence>
<gene>
    <name evidence="8" type="ORF">J2D75_04860</name>
</gene>
<sequence>MMATFFFIALMVLGLVGVWVAVLRPRFTQGRRRVRLEQLRQYRVAESKDRPGTRFSPARVAYETGSFLIQRHLLSRRTLDELFRTLARATQEPDQFLPVFLGAKTILFGVGLVLGFVAFMSLNAGSISHLVLPAALPIGGMMLPDMVLASRRKRYLRAVESGMADALDMLTICVDAGMPIEAAMQRVAHDMLRINASVANELRLTARDMSLMPDRQEALRQMAQRTGLPVMRQVATVLTQSFEVGSPIAQDLRILSEDVQADTMLRYQTRVAQLPVYLTLPMILFILPVIFIVVIGPVALSLMGQ</sequence>
<dbReference type="Pfam" id="PF00482">
    <property type="entry name" value="T2SSF"/>
    <property type="match status" value="1"/>
</dbReference>
<keyword evidence="9" id="KW-1185">Reference proteome</keyword>
<dbReference type="Proteomes" id="UP000664399">
    <property type="component" value="Unassembled WGS sequence"/>
</dbReference>
<evidence type="ECO:0000256" key="3">
    <source>
        <dbReference type="ARBA" id="ARBA00022692"/>
    </source>
</evidence>
<keyword evidence="4 6" id="KW-1133">Transmembrane helix</keyword>
<dbReference type="PANTHER" id="PTHR35007:SF2">
    <property type="entry name" value="PILUS ASSEMBLE PROTEIN"/>
    <property type="match status" value="1"/>
</dbReference>
<accession>A0ABS3LKU0</accession>
<feature type="transmembrane region" description="Helical" evidence="6">
    <location>
        <begin position="274"/>
        <end position="300"/>
    </location>
</feature>
<feature type="domain" description="Type II secretion system protein GspF" evidence="7">
    <location>
        <begin position="167"/>
        <end position="295"/>
    </location>
</feature>
<feature type="transmembrane region" description="Helical" evidence="6">
    <location>
        <begin position="96"/>
        <end position="121"/>
    </location>
</feature>
<proteinExistence type="predicted"/>
<evidence type="ECO:0000256" key="2">
    <source>
        <dbReference type="ARBA" id="ARBA00022475"/>
    </source>
</evidence>
<dbReference type="EMBL" id="JAFVMG010000003">
    <property type="protein sequence ID" value="MBO1327807.1"/>
    <property type="molecule type" value="Genomic_DNA"/>
</dbReference>
<evidence type="ECO:0000256" key="6">
    <source>
        <dbReference type="SAM" id="Phobius"/>
    </source>
</evidence>
<feature type="transmembrane region" description="Helical" evidence="6">
    <location>
        <begin position="127"/>
        <end position="148"/>
    </location>
</feature>
<dbReference type="RefSeq" id="WP_207853422.1">
    <property type="nucleotide sequence ID" value="NZ_JAFVMG010000003.1"/>
</dbReference>
<evidence type="ECO:0000313" key="8">
    <source>
        <dbReference type="EMBL" id="MBO1327807.1"/>
    </source>
</evidence>